<dbReference type="InterPro" id="IPR002110">
    <property type="entry name" value="Ankyrin_rpt"/>
</dbReference>
<sequence>MKSPSTSTSVSPYDKFRERGPVSSSGWEGWQDWLLRDHDGTLLYDTPWRSLLNTVIRNNDVFLVKQWLEKKPYAQGFGEITHLEPFYTAIDHGSIDTLRLMLEYWAASPSQASTPAPAPVEREYDLLQHACRGAQLDAVHLLIDESQPWAARLTRIHEREGPNGSCIRSALMEAASSCRDRTRGAEGRRSSEELMCLLLDKGASARDVEFWQDDPPADAPRLQFTVLTLAIPEASACIVGRLIDEGADVHAKVSDADPDHGSRYYGPLYLARDATALHLGSYYFNTEAVQMLFDKRGGEVSVADMASCRDDYGRTPLHWATGSHHLPGIDMFPQNYDDDTKDTFTSNAIGTIKLLMTANVDTINARDVHGDTPLHLAVRRYKESCSRRPWFCSIIRLLCESGADASVRDSKGQTPLHHLFSECDAPQPPDAGLAILLLRHGANVGDADADGRTVMHIVAENLRHIEAETVRVLLDHAGCAGEDILGAVDARGNTPLHIAAGQGDVGGRRREMTRPLEAIESRLQDRTRTQWAMMRALLPPVRGDGAGGPGGGNGGAGPSPLDLPNAAGRTPRQLREETLKRWREDCEVQQMEAERQRAMNRERAAGTHRGRPGRGRYPTPRLASGTDPVW</sequence>
<comment type="caution">
    <text evidence="5">The sequence shown here is derived from an EMBL/GenBank/DDBJ whole genome shotgun (WGS) entry which is preliminary data.</text>
</comment>
<proteinExistence type="predicted"/>
<reference evidence="5 6" key="1">
    <citation type="journal article" date="2023" name="PLoS ONE">
        <title>Cytospora paraplurivora sp. nov. isolated from orchards with fruit tree decline syndrome in Ontario, Canada.</title>
        <authorList>
            <person name="Ilyukhin E."/>
            <person name="Nguyen H.D.T."/>
            <person name="Castle A.J."/>
            <person name="Ellouze W."/>
        </authorList>
    </citation>
    <scope>NUCLEOTIDE SEQUENCE [LARGE SCALE GENOMIC DNA]</scope>
    <source>
        <strain evidence="5 6">FDS-564</strain>
    </source>
</reference>
<dbReference type="Proteomes" id="UP001320245">
    <property type="component" value="Unassembled WGS sequence"/>
</dbReference>
<gene>
    <name evidence="5" type="ORF">SLS53_007195</name>
</gene>
<feature type="compositionally biased region" description="Polar residues" evidence="4">
    <location>
        <begin position="1"/>
        <end position="11"/>
    </location>
</feature>
<evidence type="ECO:0008006" key="7">
    <source>
        <dbReference type="Google" id="ProtNLM"/>
    </source>
</evidence>
<feature type="repeat" description="ANK" evidence="3">
    <location>
        <begin position="369"/>
        <end position="410"/>
    </location>
</feature>
<dbReference type="Pfam" id="PF00023">
    <property type="entry name" value="Ank"/>
    <property type="match status" value="1"/>
</dbReference>
<dbReference type="PROSITE" id="PS50088">
    <property type="entry name" value="ANK_REPEAT"/>
    <property type="match status" value="1"/>
</dbReference>
<keyword evidence="2 3" id="KW-0040">ANK repeat</keyword>
<dbReference type="AlphaFoldDB" id="A0AAN9U172"/>
<protein>
    <recommendedName>
        <fullName evidence="7">Ankyrin repeat protein</fullName>
    </recommendedName>
</protein>
<dbReference type="PROSITE" id="PS50297">
    <property type="entry name" value="ANK_REP_REGION"/>
    <property type="match status" value="1"/>
</dbReference>
<feature type="compositionally biased region" description="Gly residues" evidence="4">
    <location>
        <begin position="544"/>
        <end position="557"/>
    </location>
</feature>
<evidence type="ECO:0000256" key="3">
    <source>
        <dbReference type="PROSITE-ProRule" id="PRU00023"/>
    </source>
</evidence>
<dbReference type="InterPro" id="IPR050889">
    <property type="entry name" value="Dendritic_Spine_Reg/Scaffold"/>
</dbReference>
<evidence type="ECO:0000313" key="6">
    <source>
        <dbReference type="Proteomes" id="UP001320245"/>
    </source>
</evidence>
<organism evidence="5 6">
    <name type="scientific">Cytospora paraplurivora</name>
    <dbReference type="NCBI Taxonomy" id="2898453"/>
    <lineage>
        <taxon>Eukaryota</taxon>
        <taxon>Fungi</taxon>
        <taxon>Dikarya</taxon>
        <taxon>Ascomycota</taxon>
        <taxon>Pezizomycotina</taxon>
        <taxon>Sordariomycetes</taxon>
        <taxon>Sordariomycetidae</taxon>
        <taxon>Diaporthales</taxon>
        <taxon>Cytosporaceae</taxon>
        <taxon>Cytospora</taxon>
    </lineage>
</organism>
<keyword evidence="6" id="KW-1185">Reference proteome</keyword>
<dbReference type="PANTHER" id="PTHR24166">
    <property type="entry name" value="ROLLING PEBBLES, ISOFORM B"/>
    <property type="match status" value="1"/>
</dbReference>
<dbReference type="PANTHER" id="PTHR24166:SF48">
    <property type="entry name" value="PROTEIN VAPYRIN"/>
    <property type="match status" value="1"/>
</dbReference>
<evidence type="ECO:0000256" key="4">
    <source>
        <dbReference type="SAM" id="MobiDB-lite"/>
    </source>
</evidence>
<dbReference type="InterPro" id="IPR036770">
    <property type="entry name" value="Ankyrin_rpt-contain_sf"/>
</dbReference>
<accession>A0AAN9U172</accession>
<evidence type="ECO:0000256" key="1">
    <source>
        <dbReference type="ARBA" id="ARBA00022737"/>
    </source>
</evidence>
<dbReference type="Gene3D" id="1.25.40.20">
    <property type="entry name" value="Ankyrin repeat-containing domain"/>
    <property type="match status" value="3"/>
</dbReference>
<evidence type="ECO:0000313" key="5">
    <source>
        <dbReference type="EMBL" id="KAK7736167.1"/>
    </source>
</evidence>
<dbReference type="Pfam" id="PF12796">
    <property type="entry name" value="Ank_2"/>
    <property type="match status" value="1"/>
</dbReference>
<evidence type="ECO:0000256" key="2">
    <source>
        <dbReference type="ARBA" id="ARBA00023043"/>
    </source>
</evidence>
<dbReference type="SMART" id="SM00248">
    <property type="entry name" value="ANK"/>
    <property type="match status" value="9"/>
</dbReference>
<dbReference type="SUPFAM" id="SSF48403">
    <property type="entry name" value="Ankyrin repeat"/>
    <property type="match status" value="1"/>
</dbReference>
<feature type="region of interest" description="Disordered" evidence="4">
    <location>
        <begin position="541"/>
        <end position="573"/>
    </location>
</feature>
<feature type="region of interest" description="Disordered" evidence="4">
    <location>
        <begin position="590"/>
        <end position="630"/>
    </location>
</feature>
<name>A0AAN9U172_9PEZI</name>
<feature type="region of interest" description="Disordered" evidence="4">
    <location>
        <begin position="1"/>
        <end position="26"/>
    </location>
</feature>
<feature type="compositionally biased region" description="Basic and acidic residues" evidence="4">
    <location>
        <begin position="590"/>
        <end position="605"/>
    </location>
</feature>
<dbReference type="EMBL" id="JAJSPL020000035">
    <property type="protein sequence ID" value="KAK7736167.1"/>
    <property type="molecule type" value="Genomic_DNA"/>
</dbReference>
<keyword evidence="1" id="KW-0677">Repeat</keyword>